<dbReference type="Pfam" id="PF12847">
    <property type="entry name" value="Methyltransf_18"/>
    <property type="match status" value="1"/>
</dbReference>
<reference evidence="1" key="1">
    <citation type="journal article" date="2021" name="PeerJ">
        <title>Extensive microbial diversity within the chicken gut microbiome revealed by metagenomics and culture.</title>
        <authorList>
            <person name="Gilroy R."/>
            <person name="Ravi A."/>
            <person name="Getino M."/>
            <person name="Pursley I."/>
            <person name="Horton D.L."/>
            <person name="Alikhan N.F."/>
            <person name="Baker D."/>
            <person name="Gharbi K."/>
            <person name="Hall N."/>
            <person name="Watson M."/>
            <person name="Adriaenssens E.M."/>
            <person name="Foster-Nyarko E."/>
            <person name="Jarju S."/>
            <person name="Secka A."/>
            <person name="Antonio M."/>
            <person name="Oren A."/>
            <person name="Chaudhuri R.R."/>
            <person name="La Ragione R."/>
            <person name="Hildebrand F."/>
            <person name="Pallen M.J."/>
        </authorList>
    </citation>
    <scope>NUCLEOTIDE SEQUENCE</scope>
    <source>
        <strain evidence="1">1282</strain>
    </source>
</reference>
<sequence>MRPLFTLGPRLALCASLVRPGAALIDVGTDHAYLPIWLLLGGKVPRALGLDVNPGPLAAARRNGEKYGVGERLWLRLSDGLREAGPQEGSDIVMAGMGGELILRLVGETPWLRDGAKRLVLQPMSSVPQLRLGLQELGFAVLEEQAVEDGGKIYSAFAAQYQGQIPDPGPLYPYLGKLTPGAPWVDRYGEKVLRDLENQARGAGHRGEEERAAALEEVILAIRREYLGEKGD</sequence>
<dbReference type="InterPro" id="IPR029063">
    <property type="entry name" value="SAM-dependent_MTases_sf"/>
</dbReference>
<evidence type="ECO:0000313" key="1">
    <source>
        <dbReference type="EMBL" id="HIY25559.1"/>
    </source>
</evidence>
<accession>A0A9D1YB75</accession>
<dbReference type="GO" id="GO:0008168">
    <property type="term" value="F:methyltransferase activity"/>
    <property type="evidence" value="ECO:0007669"/>
    <property type="project" value="UniProtKB-KW"/>
</dbReference>
<dbReference type="Gene3D" id="3.40.50.150">
    <property type="entry name" value="Vaccinia Virus protein VP39"/>
    <property type="match status" value="1"/>
</dbReference>
<dbReference type="Proteomes" id="UP000823915">
    <property type="component" value="Unassembled WGS sequence"/>
</dbReference>
<dbReference type="GO" id="GO:0032259">
    <property type="term" value="P:methylation"/>
    <property type="evidence" value="ECO:0007669"/>
    <property type="project" value="UniProtKB-KW"/>
</dbReference>
<dbReference type="SUPFAM" id="SSF53335">
    <property type="entry name" value="S-adenosyl-L-methionine-dependent methyltransferases"/>
    <property type="match status" value="1"/>
</dbReference>
<gene>
    <name evidence="1" type="ORF">H9838_00105</name>
</gene>
<reference evidence="1" key="2">
    <citation type="submission" date="2021-04" db="EMBL/GenBank/DDBJ databases">
        <authorList>
            <person name="Gilroy R."/>
        </authorList>
    </citation>
    <scope>NUCLEOTIDE SEQUENCE</scope>
    <source>
        <strain evidence="1">1282</strain>
    </source>
</reference>
<proteinExistence type="predicted"/>
<protein>
    <submittedName>
        <fullName evidence="1">Class I SAM-dependent methyltransferase</fullName>
    </submittedName>
</protein>
<keyword evidence="1" id="KW-0489">Methyltransferase</keyword>
<dbReference type="EMBL" id="DXDU01000004">
    <property type="protein sequence ID" value="HIY25559.1"/>
    <property type="molecule type" value="Genomic_DNA"/>
</dbReference>
<organism evidence="1 2">
    <name type="scientific">Candidatus Acutalibacter pullistercoris</name>
    <dbReference type="NCBI Taxonomy" id="2838418"/>
    <lineage>
        <taxon>Bacteria</taxon>
        <taxon>Bacillati</taxon>
        <taxon>Bacillota</taxon>
        <taxon>Clostridia</taxon>
        <taxon>Eubacteriales</taxon>
        <taxon>Acutalibacteraceae</taxon>
        <taxon>Acutalibacter</taxon>
    </lineage>
</organism>
<dbReference type="PANTHER" id="PTHR38451">
    <property type="entry name" value="TRNA (ADENINE(22)-N(1))-METHYLTRANSFERASE"/>
    <property type="match status" value="1"/>
</dbReference>
<comment type="caution">
    <text evidence="1">The sequence shown here is derived from an EMBL/GenBank/DDBJ whole genome shotgun (WGS) entry which is preliminary data.</text>
</comment>
<evidence type="ECO:0000313" key="2">
    <source>
        <dbReference type="Proteomes" id="UP000823915"/>
    </source>
</evidence>
<dbReference type="PANTHER" id="PTHR38451:SF1">
    <property type="entry name" value="TRNA (ADENINE(22)-N(1))-METHYLTRANSFERASE"/>
    <property type="match status" value="1"/>
</dbReference>
<name>A0A9D1YB75_9FIRM</name>
<keyword evidence="1" id="KW-0808">Transferase</keyword>
<dbReference type="AlphaFoldDB" id="A0A9D1YB75"/>